<dbReference type="Proteomes" id="UP001595640">
    <property type="component" value="Unassembled WGS sequence"/>
</dbReference>
<gene>
    <name evidence="1" type="ORF">ACFOEI_10120</name>
</gene>
<accession>A0ABV7M0K1</accession>
<dbReference type="EMBL" id="JBHRUH010000015">
    <property type="protein sequence ID" value="MFC3292426.1"/>
    <property type="molecule type" value="Genomic_DNA"/>
</dbReference>
<evidence type="ECO:0000313" key="2">
    <source>
        <dbReference type="Proteomes" id="UP001595640"/>
    </source>
</evidence>
<organism evidence="1 2">
    <name type="scientific">Modicisalibacter luteus</name>
    <dbReference type="NCBI Taxonomy" id="453962"/>
    <lineage>
        <taxon>Bacteria</taxon>
        <taxon>Pseudomonadati</taxon>
        <taxon>Pseudomonadota</taxon>
        <taxon>Gammaproteobacteria</taxon>
        <taxon>Oceanospirillales</taxon>
        <taxon>Halomonadaceae</taxon>
        <taxon>Modicisalibacter</taxon>
    </lineage>
</organism>
<protein>
    <submittedName>
        <fullName evidence="1">DUF4202 domain-containing protein</fullName>
    </submittedName>
</protein>
<comment type="caution">
    <text evidence="1">The sequence shown here is derived from an EMBL/GenBank/DDBJ whole genome shotgun (WGS) entry which is preliminary data.</text>
</comment>
<reference evidence="2" key="1">
    <citation type="journal article" date="2019" name="Int. J. Syst. Evol. Microbiol.">
        <title>The Global Catalogue of Microorganisms (GCM) 10K type strain sequencing project: providing services to taxonomists for standard genome sequencing and annotation.</title>
        <authorList>
            <consortium name="The Broad Institute Genomics Platform"/>
            <consortium name="The Broad Institute Genome Sequencing Center for Infectious Disease"/>
            <person name="Wu L."/>
            <person name="Ma J."/>
        </authorList>
    </citation>
    <scope>NUCLEOTIDE SEQUENCE [LARGE SCALE GENOMIC DNA]</scope>
    <source>
        <strain evidence="2">KCTC 12847</strain>
    </source>
</reference>
<sequence>MTGQSERFNEAIERLDTLHGDDPRIERVDGTDIPHELLYAQRMSAWLERVAPAAPETLRLAVRAQHLQRWRIPRDDYPRDRPGYLTWRRDLGRRQAEQAAEVLRNVGYDEDECAQVARWIRKEGLRRDPNTQALEDTACLVFLEYYLADFAKEHDEDKLIRIVQKTWKKMSPRGHELALSISLSEPEKRLVEKALASA</sequence>
<name>A0ABV7M0K1_9GAMM</name>
<dbReference type="PANTHER" id="PTHR41729">
    <property type="entry name" value="GLUTAMYL-TRNA SYNTHETASE"/>
    <property type="match status" value="1"/>
</dbReference>
<dbReference type="Pfam" id="PF13875">
    <property type="entry name" value="DUF4202"/>
    <property type="match status" value="1"/>
</dbReference>
<keyword evidence="2" id="KW-1185">Reference proteome</keyword>
<dbReference type="InterPro" id="IPR025255">
    <property type="entry name" value="DUF4202"/>
</dbReference>
<evidence type="ECO:0000313" key="1">
    <source>
        <dbReference type="EMBL" id="MFC3292426.1"/>
    </source>
</evidence>
<proteinExistence type="predicted"/>
<dbReference type="PANTHER" id="PTHR41729:SF1">
    <property type="entry name" value="GLUTAMYL-TRNA SYNTHETASE"/>
    <property type="match status" value="1"/>
</dbReference>
<dbReference type="RefSeq" id="WP_019018036.1">
    <property type="nucleotide sequence ID" value="NZ_BMXD01000002.1"/>
</dbReference>